<keyword evidence="6 10" id="KW-1133">Transmembrane helix</keyword>
<dbReference type="EMBL" id="AP009153">
    <property type="protein sequence ID" value="BAH38753.1"/>
    <property type="molecule type" value="Genomic_DNA"/>
</dbReference>
<keyword evidence="3" id="KW-1003">Cell membrane</keyword>
<dbReference type="Pfam" id="PF01595">
    <property type="entry name" value="CNNM"/>
    <property type="match status" value="1"/>
</dbReference>
<dbReference type="AlphaFoldDB" id="C1A943"/>
<dbReference type="CDD" id="cd04590">
    <property type="entry name" value="CBS_pair_CorC_HlyC_assoc"/>
    <property type="match status" value="1"/>
</dbReference>
<sequence length="319" mass="35040">MALIFLAVGVMAVLTVGATAVRTVSRLWLRHWIEHRAGGAGAMARYLERPTRLVHAAGTAGMLVVFTTGALIAMADGLRAWKFVADVTLFLVLLLVFGQLLPRAAGRRWAPTLVPVMVPVLRVVDLALAPFHAIAYAVRRLVSPARDAADGDETRDGLEELLREGAFDDMSTTEEMAIISGVMQFGDKTVRDVMRPLTELFAIPDGLPADELARRVSQSGYSRVPVYREQPDQIIGMVHVMDIFKRRGESLPPMLPVTRTVADRPANELLFELLRARRQLAVVQEGNAEGARTIGMVTLEDLLEELVGDIRDEHDDSAD</sequence>
<dbReference type="PANTHER" id="PTHR22777">
    <property type="entry name" value="HEMOLYSIN-RELATED"/>
    <property type="match status" value="1"/>
</dbReference>
<proteinExistence type="inferred from homology"/>
<evidence type="ECO:0000256" key="9">
    <source>
        <dbReference type="PROSITE-ProRule" id="PRU00703"/>
    </source>
</evidence>
<dbReference type="GO" id="GO:0005886">
    <property type="term" value="C:plasma membrane"/>
    <property type="evidence" value="ECO:0007669"/>
    <property type="project" value="UniProtKB-SubCell"/>
</dbReference>
<evidence type="ECO:0000256" key="2">
    <source>
        <dbReference type="ARBA" id="ARBA00006337"/>
    </source>
</evidence>
<keyword evidence="5" id="KW-0677">Repeat</keyword>
<keyword evidence="7 9" id="KW-0129">CBS domain</keyword>
<keyword evidence="8 10" id="KW-0472">Membrane</keyword>
<evidence type="ECO:0000313" key="12">
    <source>
        <dbReference type="EMBL" id="BAH38753.1"/>
    </source>
</evidence>
<protein>
    <submittedName>
        <fullName evidence="12">Hypothetical membrane protein</fullName>
    </submittedName>
</protein>
<evidence type="ECO:0000259" key="11">
    <source>
        <dbReference type="PROSITE" id="PS51371"/>
    </source>
</evidence>
<dbReference type="Proteomes" id="UP000002209">
    <property type="component" value="Chromosome"/>
</dbReference>
<reference evidence="13" key="1">
    <citation type="submission" date="2006-03" db="EMBL/GenBank/DDBJ databases">
        <title>Complete genome sequence of Gemmatimonas aurantiaca T-27 that represents a novel phylum Gemmatimonadetes.</title>
        <authorList>
            <person name="Takasaki K."/>
            <person name="Ichikawa N."/>
            <person name="Miura H."/>
            <person name="Matsushita S."/>
            <person name="Watanabe Y."/>
            <person name="Oguchi A."/>
            <person name="Ankai A."/>
            <person name="Yashiro I."/>
            <person name="Takahashi M."/>
            <person name="Terui Y."/>
            <person name="Fukui S."/>
            <person name="Yokoyama H."/>
            <person name="Tanikawa S."/>
            <person name="Hanada S."/>
            <person name="Kamagata Y."/>
            <person name="Fujita N."/>
        </authorList>
    </citation>
    <scope>NUCLEOTIDE SEQUENCE [LARGE SCALE GENOMIC DNA]</scope>
    <source>
        <strain evidence="13">T-27 / DSM 14586 / JCM 11422 / NBRC 100505</strain>
    </source>
</reference>
<evidence type="ECO:0000313" key="13">
    <source>
        <dbReference type="Proteomes" id="UP000002209"/>
    </source>
</evidence>
<dbReference type="SUPFAM" id="SSF54631">
    <property type="entry name" value="CBS-domain pair"/>
    <property type="match status" value="1"/>
</dbReference>
<organism evidence="12 13">
    <name type="scientific">Gemmatimonas aurantiaca (strain DSM 14586 / JCM 11422 / NBRC 100505 / T-27)</name>
    <dbReference type="NCBI Taxonomy" id="379066"/>
    <lineage>
        <taxon>Bacteria</taxon>
        <taxon>Pseudomonadati</taxon>
        <taxon>Gemmatimonadota</taxon>
        <taxon>Gemmatimonadia</taxon>
        <taxon>Gemmatimonadales</taxon>
        <taxon>Gemmatimonadaceae</taxon>
        <taxon>Gemmatimonas</taxon>
    </lineage>
</organism>
<accession>C1A943</accession>
<evidence type="ECO:0000256" key="6">
    <source>
        <dbReference type="ARBA" id="ARBA00022989"/>
    </source>
</evidence>
<evidence type="ECO:0000256" key="10">
    <source>
        <dbReference type="SAM" id="Phobius"/>
    </source>
</evidence>
<evidence type="ECO:0000256" key="3">
    <source>
        <dbReference type="ARBA" id="ARBA00022475"/>
    </source>
</evidence>
<dbReference type="PROSITE" id="PS51371">
    <property type="entry name" value="CBS"/>
    <property type="match status" value="1"/>
</dbReference>
<evidence type="ECO:0000256" key="4">
    <source>
        <dbReference type="ARBA" id="ARBA00022692"/>
    </source>
</evidence>
<name>C1A943_GEMAT</name>
<feature type="domain" description="CBS" evidence="11">
    <location>
        <begin position="194"/>
        <end position="254"/>
    </location>
</feature>
<dbReference type="Pfam" id="PF00571">
    <property type="entry name" value="CBS"/>
    <property type="match status" value="2"/>
</dbReference>
<evidence type="ECO:0000256" key="1">
    <source>
        <dbReference type="ARBA" id="ARBA00004651"/>
    </source>
</evidence>
<feature type="transmembrane region" description="Helical" evidence="10">
    <location>
        <begin position="53"/>
        <end position="73"/>
    </location>
</feature>
<dbReference type="eggNOG" id="COG1253">
    <property type="taxonomic scope" value="Bacteria"/>
</dbReference>
<gene>
    <name evidence="12" type="ordered locus">GAU_1711</name>
</gene>
<dbReference type="InterPro" id="IPR046342">
    <property type="entry name" value="CBS_dom_sf"/>
</dbReference>
<evidence type="ECO:0000256" key="7">
    <source>
        <dbReference type="ARBA" id="ARBA00023122"/>
    </source>
</evidence>
<dbReference type="PANTHER" id="PTHR22777:SF32">
    <property type="entry name" value="UPF0053 INNER MEMBRANE PROTEIN YFJD"/>
    <property type="match status" value="1"/>
</dbReference>
<keyword evidence="4 10" id="KW-0812">Transmembrane</keyword>
<feature type="transmembrane region" description="Helical" evidence="10">
    <location>
        <begin position="80"/>
        <end position="101"/>
    </location>
</feature>
<dbReference type="InterPro" id="IPR002550">
    <property type="entry name" value="CNNM"/>
</dbReference>
<dbReference type="InterPro" id="IPR044751">
    <property type="entry name" value="Ion_transp-like_CBS"/>
</dbReference>
<keyword evidence="13" id="KW-1185">Reference proteome</keyword>
<dbReference type="KEGG" id="gau:GAU_1711"/>
<dbReference type="Gene3D" id="3.10.580.10">
    <property type="entry name" value="CBS-domain"/>
    <property type="match status" value="1"/>
</dbReference>
<dbReference type="STRING" id="379066.GAU_1711"/>
<comment type="similarity">
    <text evidence="2">Belongs to the UPF0053 family.</text>
</comment>
<dbReference type="InterPro" id="IPR000644">
    <property type="entry name" value="CBS_dom"/>
</dbReference>
<evidence type="ECO:0000256" key="5">
    <source>
        <dbReference type="ARBA" id="ARBA00022737"/>
    </source>
</evidence>
<evidence type="ECO:0000256" key="8">
    <source>
        <dbReference type="ARBA" id="ARBA00023136"/>
    </source>
</evidence>
<comment type="subcellular location">
    <subcellularLocation>
        <location evidence="1">Cell membrane</location>
        <topology evidence="1">Multi-pass membrane protein</topology>
    </subcellularLocation>
</comment>
<dbReference type="HOGENOM" id="CLU_870843_0_0_0"/>